<organism evidence="4 5">
    <name type="scientific">Friedmanniomyces simplex</name>
    <dbReference type="NCBI Taxonomy" id="329884"/>
    <lineage>
        <taxon>Eukaryota</taxon>
        <taxon>Fungi</taxon>
        <taxon>Dikarya</taxon>
        <taxon>Ascomycota</taxon>
        <taxon>Pezizomycotina</taxon>
        <taxon>Dothideomycetes</taxon>
        <taxon>Dothideomycetidae</taxon>
        <taxon>Mycosphaerellales</taxon>
        <taxon>Teratosphaeriaceae</taxon>
        <taxon>Friedmanniomyces</taxon>
    </lineage>
</organism>
<evidence type="ECO:0000256" key="2">
    <source>
        <dbReference type="SAM" id="Phobius"/>
    </source>
</evidence>
<feature type="transmembrane region" description="Helical" evidence="2">
    <location>
        <begin position="323"/>
        <end position="347"/>
    </location>
</feature>
<gene>
    <name evidence="4" type="ORF">B0A55_06322</name>
</gene>
<evidence type="ECO:0000313" key="5">
    <source>
        <dbReference type="Proteomes" id="UP000309340"/>
    </source>
</evidence>
<feature type="chain" id="PRO_5020863783" description="Receptor L-domain domain-containing protein" evidence="3">
    <location>
        <begin position="22"/>
        <end position="473"/>
    </location>
</feature>
<evidence type="ECO:0000256" key="1">
    <source>
        <dbReference type="SAM" id="MobiDB-lite"/>
    </source>
</evidence>
<keyword evidence="3" id="KW-0732">Signal</keyword>
<dbReference type="EMBL" id="NAJQ01000370">
    <property type="protein sequence ID" value="TKA71044.1"/>
    <property type="molecule type" value="Genomic_DNA"/>
</dbReference>
<dbReference type="AlphaFoldDB" id="A0A4U0X3V2"/>
<dbReference type="OrthoDB" id="3875599at2759"/>
<comment type="caution">
    <text evidence="4">The sequence shown here is derived from an EMBL/GenBank/DDBJ whole genome shotgun (WGS) entry which is preliminary data.</text>
</comment>
<name>A0A4U0X3V2_9PEZI</name>
<feature type="region of interest" description="Disordered" evidence="1">
    <location>
        <begin position="425"/>
        <end position="473"/>
    </location>
</feature>
<feature type="signal peptide" evidence="3">
    <location>
        <begin position="1"/>
        <end position="21"/>
    </location>
</feature>
<keyword evidence="2" id="KW-0812">Transmembrane</keyword>
<dbReference type="SUPFAM" id="SSF52058">
    <property type="entry name" value="L domain-like"/>
    <property type="match status" value="1"/>
</dbReference>
<keyword evidence="5" id="KW-1185">Reference proteome</keyword>
<proteinExistence type="predicted"/>
<feature type="compositionally biased region" description="Low complexity" evidence="1">
    <location>
        <begin position="361"/>
        <end position="372"/>
    </location>
</feature>
<evidence type="ECO:0008006" key="6">
    <source>
        <dbReference type="Google" id="ProtNLM"/>
    </source>
</evidence>
<dbReference type="Proteomes" id="UP000309340">
    <property type="component" value="Unassembled WGS sequence"/>
</dbReference>
<keyword evidence="2" id="KW-1133">Transmembrane helix</keyword>
<dbReference type="STRING" id="329884.A0A4U0X3V2"/>
<evidence type="ECO:0000313" key="4">
    <source>
        <dbReference type="EMBL" id="TKA71044.1"/>
    </source>
</evidence>
<evidence type="ECO:0000256" key="3">
    <source>
        <dbReference type="SAM" id="SignalP"/>
    </source>
</evidence>
<protein>
    <recommendedName>
        <fullName evidence="6">Receptor L-domain domain-containing protein</fullName>
    </recommendedName>
</protein>
<feature type="region of interest" description="Disordered" evidence="1">
    <location>
        <begin position="358"/>
        <end position="384"/>
    </location>
</feature>
<reference evidence="4 5" key="1">
    <citation type="submission" date="2017-03" db="EMBL/GenBank/DDBJ databases">
        <title>Genomes of endolithic fungi from Antarctica.</title>
        <authorList>
            <person name="Coleine C."/>
            <person name="Masonjones S."/>
            <person name="Stajich J.E."/>
        </authorList>
    </citation>
    <scope>NUCLEOTIDE SEQUENCE [LARGE SCALE GENOMIC DNA]</scope>
    <source>
        <strain evidence="4 5">CCFEE 5184</strain>
    </source>
</reference>
<accession>A0A4U0X3V2</accession>
<keyword evidence="2" id="KW-0472">Membrane</keyword>
<sequence>MWDSLIPLAYLLLSFSGLTFAQCNNATTTLRNIADVAAIATCTTFTGDIVVATDVAPLAEIVGVEDVIGSIIVANNSGLTTITTDSLRTVSNDVILDTLPLLTNITLPMWSSVNTIILNKIPAPNVINMQTRVQEVTNLYITDTTLETLFGLLLETSQMENLVITGNQFLQDCWFGVGNITQQATIVNNSVQMTLTLPNLTYAYNLEIANASAIEMPVLQSVNQNLDISWNAIQNLTLPMLSYVGGDFGIRDNAQLAGMDLPDLVNVQGDLDIFGSPQLENLSGLSALSFIGKDLMLNGEFNDQRHLHLLRLRPRRKLLSKGAIAGIAIAAILATTAVTGLAVWYLLLRGRRTGVREIHSTTATNTTSGTTTERPPLLSPSREKRSSYGYYDLKSAEHVVDAGKAPEQQDVPMRDLRGCRKYGEREMERGEAFELPTPANTREIGELPASPTGAAVEMPSPSEVVGGRDGEGR</sequence>